<reference evidence="1" key="1">
    <citation type="journal article" date="2020" name="mSystems">
        <title>Genome- and Community-Level Interaction Insights into Carbon Utilization and Element Cycling Functions of Hydrothermarchaeota in Hydrothermal Sediment.</title>
        <authorList>
            <person name="Zhou Z."/>
            <person name="Liu Y."/>
            <person name="Xu W."/>
            <person name="Pan J."/>
            <person name="Luo Z.H."/>
            <person name="Li M."/>
        </authorList>
    </citation>
    <scope>NUCLEOTIDE SEQUENCE [LARGE SCALE GENOMIC DNA]</scope>
    <source>
        <strain evidence="1">SpSt-374</strain>
    </source>
</reference>
<organism evidence="1">
    <name type="scientific">Planktothricoides sp. SpSt-374</name>
    <dbReference type="NCBI Taxonomy" id="2282167"/>
    <lineage>
        <taxon>Bacteria</taxon>
        <taxon>Bacillati</taxon>
        <taxon>Cyanobacteriota</taxon>
        <taxon>Cyanophyceae</taxon>
        <taxon>Oscillatoriophycideae</taxon>
        <taxon>Oscillatoriales</taxon>
        <taxon>Oscillatoriaceae</taxon>
        <taxon>Planktothricoides</taxon>
    </lineage>
</organism>
<dbReference type="AlphaFoldDB" id="A0A7C3VM85"/>
<accession>A0A7C3VM85</accession>
<name>A0A7C3VM85_9CYAN</name>
<protein>
    <submittedName>
        <fullName evidence="1">Uncharacterized protein</fullName>
    </submittedName>
</protein>
<dbReference type="EMBL" id="DSPX01000196">
    <property type="protein sequence ID" value="HGG02677.1"/>
    <property type="molecule type" value="Genomic_DNA"/>
</dbReference>
<comment type="caution">
    <text evidence="1">The sequence shown here is derived from an EMBL/GenBank/DDBJ whole genome shotgun (WGS) entry which is preliminary data.</text>
</comment>
<gene>
    <name evidence="1" type="ORF">ENR15_19060</name>
</gene>
<proteinExistence type="predicted"/>
<evidence type="ECO:0000313" key="1">
    <source>
        <dbReference type="EMBL" id="HGG02677.1"/>
    </source>
</evidence>
<sequence>MEAVIIAKLQNRAQPQGRTCAAAVKAILTAATDGEAVEKTPTMAEAGKIIAEGRQKYACAVAVIGDNFCGRTG</sequence>